<organism evidence="2 3">
    <name type="scientific">Oidiodendron maius (strain Zn)</name>
    <dbReference type="NCBI Taxonomy" id="913774"/>
    <lineage>
        <taxon>Eukaryota</taxon>
        <taxon>Fungi</taxon>
        <taxon>Dikarya</taxon>
        <taxon>Ascomycota</taxon>
        <taxon>Pezizomycotina</taxon>
        <taxon>Leotiomycetes</taxon>
        <taxon>Leotiomycetes incertae sedis</taxon>
        <taxon>Myxotrichaceae</taxon>
        <taxon>Oidiodendron</taxon>
    </lineage>
</organism>
<protein>
    <submittedName>
        <fullName evidence="2">Uncharacterized protein</fullName>
    </submittedName>
</protein>
<proteinExistence type="predicted"/>
<dbReference type="EMBL" id="KN832872">
    <property type="protein sequence ID" value="KIN04373.1"/>
    <property type="molecule type" value="Genomic_DNA"/>
</dbReference>
<accession>A0A0C3DQQ2</accession>
<feature type="region of interest" description="Disordered" evidence="1">
    <location>
        <begin position="1"/>
        <end position="29"/>
    </location>
</feature>
<dbReference type="OrthoDB" id="3486108at2759"/>
<evidence type="ECO:0000256" key="1">
    <source>
        <dbReference type="SAM" id="MobiDB-lite"/>
    </source>
</evidence>
<keyword evidence="3" id="KW-1185">Reference proteome</keyword>
<feature type="compositionally biased region" description="Polar residues" evidence="1">
    <location>
        <begin position="8"/>
        <end position="20"/>
    </location>
</feature>
<evidence type="ECO:0000313" key="3">
    <source>
        <dbReference type="Proteomes" id="UP000054321"/>
    </source>
</evidence>
<dbReference type="AlphaFoldDB" id="A0A0C3DQQ2"/>
<name>A0A0C3DQQ2_OIDMZ</name>
<dbReference type="Proteomes" id="UP000054321">
    <property type="component" value="Unassembled WGS sequence"/>
</dbReference>
<evidence type="ECO:0000313" key="2">
    <source>
        <dbReference type="EMBL" id="KIN04373.1"/>
    </source>
</evidence>
<sequence length="219" mass="25230">MSLELPKPQTSFDFSATPPSNSFPPAGHFSFDTQRKKEGSLISGPAQVVSTSVKLESPFFTRNLCTLCKGKKYGFSAYFHNLKIFPEPPHAILPLVEESYMLRDRLKSLLVTYAMREVEQGQDVMAQVHYWEFSVGALTDDVMNSASNSGFVLNLGRLDDVRKWLTTIVDEFRYYVSCQAHMKLSRMRLAELMIEYRKIWEFVWISYLQDRKAIQAETM</sequence>
<gene>
    <name evidence="2" type="ORF">OIDMADRAFT_25040</name>
</gene>
<reference evidence="2 3" key="1">
    <citation type="submission" date="2014-04" db="EMBL/GenBank/DDBJ databases">
        <authorList>
            <consortium name="DOE Joint Genome Institute"/>
            <person name="Kuo A."/>
            <person name="Martino E."/>
            <person name="Perotto S."/>
            <person name="Kohler A."/>
            <person name="Nagy L.G."/>
            <person name="Floudas D."/>
            <person name="Copeland A."/>
            <person name="Barry K.W."/>
            <person name="Cichocki N."/>
            <person name="Veneault-Fourrey C."/>
            <person name="LaButti K."/>
            <person name="Lindquist E.A."/>
            <person name="Lipzen A."/>
            <person name="Lundell T."/>
            <person name="Morin E."/>
            <person name="Murat C."/>
            <person name="Sun H."/>
            <person name="Tunlid A."/>
            <person name="Henrissat B."/>
            <person name="Grigoriev I.V."/>
            <person name="Hibbett D.S."/>
            <person name="Martin F."/>
            <person name="Nordberg H.P."/>
            <person name="Cantor M.N."/>
            <person name="Hua S.X."/>
        </authorList>
    </citation>
    <scope>NUCLEOTIDE SEQUENCE [LARGE SCALE GENOMIC DNA]</scope>
    <source>
        <strain evidence="2 3">Zn</strain>
    </source>
</reference>
<reference evidence="3" key="2">
    <citation type="submission" date="2015-01" db="EMBL/GenBank/DDBJ databases">
        <title>Evolutionary Origins and Diversification of the Mycorrhizal Mutualists.</title>
        <authorList>
            <consortium name="DOE Joint Genome Institute"/>
            <consortium name="Mycorrhizal Genomics Consortium"/>
            <person name="Kohler A."/>
            <person name="Kuo A."/>
            <person name="Nagy L.G."/>
            <person name="Floudas D."/>
            <person name="Copeland A."/>
            <person name="Barry K.W."/>
            <person name="Cichocki N."/>
            <person name="Veneault-Fourrey C."/>
            <person name="LaButti K."/>
            <person name="Lindquist E.A."/>
            <person name="Lipzen A."/>
            <person name="Lundell T."/>
            <person name="Morin E."/>
            <person name="Murat C."/>
            <person name="Riley R."/>
            <person name="Ohm R."/>
            <person name="Sun H."/>
            <person name="Tunlid A."/>
            <person name="Henrissat B."/>
            <person name="Grigoriev I.V."/>
            <person name="Hibbett D.S."/>
            <person name="Martin F."/>
        </authorList>
    </citation>
    <scope>NUCLEOTIDE SEQUENCE [LARGE SCALE GENOMIC DNA]</scope>
    <source>
        <strain evidence="3">Zn</strain>
    </source>
</reference>
<dbReference type="InParanoid" id="A0A0C3DQQ2"/>
<dbReference type="HOGENOM" id="CLU_1261852_0_0_1"/>